<evidence type="ECO:0008006" key="4">
    <source>
        <dbReference type="Google" id="ProtNLM"/>
    </source>
</evidence>
<dbReference type="AlphaFoldDB" id="A0A0M2V6D4"/>
<dbReference type="OrthoDB" id="6380601at2"/>
<evidence type="ECO:0000313" key="3">
    <source>
        <dbReference type="Proteomes" id="UP000034228"/>
    </source>
</evidence>
<feature type="signal peptide" evidence="1">
    <location>
        <begin position="1"/>
        <end position="21"/>
    </location>
</feature>
<evidence type="ECO:0000256" key="1">
    <source>
        <dbReference type="SAM" id="SignalP"/>
    </source>
</evidence>
<feature type="chain" id="PRO_5005644570" description="DUF560 domain-containing protein" evidence="1">
    <location>
        <begin position="22"/>
        <end position="299"/>
    </location>
</feature>
<dbReference type="SUPFAM" id="SSF56935">
    <property type="entry name" value="Porins"/>
    <property type="match status" value="1"/>
</dbReference>
<evidence type="ECO:0000313" key="2">
    <source>
        <dbReference type="EMBL" id="KKO44718.1"/>
    </source>
</evidence>
<organism evidence="2 3">
    <name type="scientific">Arsukibacterium ikkense</name>
    <dbReference type="NCBI Taxonomy" id="336831"/>
    <lineage>
        <taxon>Bacteria</taxon>
        <taxon>Pseudomonadati</taxon>
        <taxon>Pseudomonadota</taxon>
        <taxon>Gammaproteobacteria</taxon>
        <taxon>Chromatiales</taxon>
        <taxon>Chromatiaceae</taxon>
        <taxon>Arsukibacterium</taxon>
    </lineage>
</organism>
<name>A0A0M2V6D4_9GAMM</name>
<keyword evidence="3" id="KW-1185">Reference proteome</keyword>
<protein>
    <recommendedName>
        <fullName evidence="4">DUF560 domain-containing protein</fullName>
    </recommendedName>
</protein>
<dbReference type="RefSeq" id="WP_046558390.1">
    <property type="nucleotide sequence ID" value="NZ_LAHO01000014.1"/>
</dbReference>
<proteinExistence type="predicted"/>
<dbReference type="EMBL" id="LAHO01000014">
    <property type="protein sequence ID" value="KKO44718.1"/>
    <property type="molecule type" value="Genomic_DNA"/>
</dbReference>
<comment type="caution">
    <text evidence="2">The sequence shown here is derived from an EMBL/GenBank/DDBJ whole genome shotgun (WGS) entry which is preliminary data.</text>
</comment>
<accession>A0A0M2V6D4</accession>
<dbReference type="Proteomes" id="UP000034228">
    <property type="component" value="Unassembled WGS sequence"/>
</dbReference>
<reference evidence="2 3" key="1">
    <citation type="submission" date="2015-03" db="EMBL/GenBank/DDBJ databases">
        <title>Draft genome sequences of two protease-producing strains of Arsukibacterium isolated from two cold and alkaline environments.</title>
        <authorList>
            <person name="Lylloff J.E."/>
            <person name="Skov L.B."/>
            <person name="Jepsen M."/>
            <person name="Hallin P.F."/>
            <person name="Sorensen S.J."/>
            <person name="Stougaard P."/>
            <person name="Glaring M.A."/>
        </authorList>
    </citation>
    <scope>NUCLEOTIDE SEQUENCE [LARGE SCALE GENOMIC DNA]</scope>
    <source>
        <strain evidence="2 3">GCM72</strain>
    </source>
</reference>
<keyword evidence="1" id="KW-0732">Signal</keyword>
<sequence length="299" mass="34068">MVYVRLLILNYAALFSIFTSASVQWDGKLEAGVLSSNNLSVIELEQISEQSDQAMTFATQLNLQWQPSRNAYVDIGGSYNNRRFQTLDDYNLQLRSVYLDTSYAFSPVTLGINYQHSNAHLAGQAFLSQQQFGLYASKVLRQQFYVRAGVSVTDKTFQQLAERNADNLALQFDVYWFAANRRRFVALSYTHTSEDSQGLRYSYNANRIRLQLAEPIIFNSTEHKLRLGGRVEQRSYPDYLAPPASTRTDNHVGLDASLQFIFSPQLSLLLGTEWVNYSSNLDDANYQEASHSLSLRLNF</sequence>
<gene>
    <name evidence="2" type="ORF">WG68_14335</name>
</gene>